<feature type="domain" description="Glutamine amidotransferase" evidence="1">
    <location>
        <begin position="46"/>
        <end position="180"/>
    </location>
</feature>
<dbReference type="SUPFAM" id="SSF52317">
    <property type="entry name" value="Class I glutamine amidotransferase-like"/>
    <property type="match status" value="1"/>
</dbReference>
<evidence type="ECO:0000313" key="3">
    <source>
        <dbReference type="Proteomes" id="UP000219688"/>
    </source>
</evidence>
<accession>A0A285VP87</accession>
<evidence type="ECO:0000313" key="2">
    <source>
        <dbReference type="EMBL" id="SOC55717.1"/>
    </source>
</evidence>
<dbReference type="PROSITE" id="PS51273">
    <property type="entry name" value="GATASE_TYPE_1"/>
    <property type="match status" value="1"/>
</dbReference>
<dbReference type="EMBL" id="OBQK01000005">
    <property type="protein sequence ID" value="SOC55717.1"/>
    <property type="molecule type" value="Genomic_DNA"/>
</dbReference>
<dbReference type="PANTHER" id="PTHR42695">
    <property type="entry name" value="GLUTAMINE AMIDOTRANSFERASE YLR126C-RELATED"/>
    <property type="match status" value="1"/>
</dbReference>
<keyword evidence="3" id="KW-1185">Reference proteome</keyword>
<organism evidence="2 3">
    <name type="scientific">Ornithinimicrobium cerasi</name>
    <dbReference type="NCBI Taxonomy" id="2248773"/>
    <lineage>
        <taxon>Bacteria</taxon>
        <taxon>Bacillati</taxon>
        <taxon>Actinomycetota</taxon>
        <taxon>Actinomycetes</taxon>
        <taxon>Micrococcales</taxon>
        <taxon>Ornithinimicrobiaceae</taxon>
        <taxon>Ornithinimicrobium</taxon>
    </lineage>
</organism>
<proteinExistence type="predicted"/>
<evidence type="ECO:0000259" key="1">
    <source>
        <dbReference type="Pfam" id="PF00117"/>
    </source>
</evidence>
<dbReference type="PANTHER" id="PTHR42695:SF5">
    <property type="entry name" value="GLUTAMINE AMIDOTRANSFERASE YLR126C-RELATED"/>
    <property type="match status" value="1"/>
</dbReference>
<name>A0A285VP87_9MICO</name>
<sequence>MLVVQHEDDCPVGMIEPWLLRAGLDVDVLPAHGGRALPAALGDHLGLIVLGGKMGAQDDAEHRWLLPTRALIGATVAADLPFLGVCLGHQLGAVALGGEVRRNERGPLHRLVPFAATADGRTDPLTGVLGADSTVLHWNNDVVTVLPAGATEIARAPDGTVQAARFGRRAWGVQFHPEADASIVARWSAGPDPVTDRATLEELERRRAELHRSWEALLRRFARLVLSG</sequence>
<gene>
    <name evidence="2" type="ORF">SAMN05421879_105224</name>
</gene>
<dbReference type="InterPro" id="IPR044992">
    <property type="entry name" value="ChyE-like"/>
</dbReference>
<dbReference type="CDD" id="cd01741">
    <property type="entry name" value="GATase1_1"/>
    <property type="match status" value="1"/>
</dbReference>
<dbReference type="GO" id="GO:0005829">
    <property type="term" value="C:cytosol"/>
    <property type="evidence" value="ECO:0007669"/>
    <property type="project" value="TreeGrafter"/>
</dbReference>
<reference evidence="3" key="1">
    <citation type="submission" date="2017-08" db="EMBL/GenBank/DDBJ databases">
        <authorList>
            <person name="Varghese N."/>
            <person name="Submissions S."/>
        </authorList>
    </citation>
    <scope>NUCLEOTIDE SEQUENCE [LARGE SCALE GENOMIC DNA]</scope>
    <source>
        <strain evidence="3">USBA17B2</strain>
    </source>
</reference>
<dbReference type="Pfam" id="PF00117">
    <property type="entry name" value="GATase"/>
    <property type="match status" value="1"/>
</dbReference>
<dbReference type="InterPro" id="IPR017926">
    <property type="entry name" value="GATASE"/>
</dbReference>
<dbReference type="InterPro" id="IPR029062">
    <property type="entry name" value="Class_I_gatase-like"/>
</dbReference>
<dbReference type="Gene3D" id="3.40.50.880">
    <property type="match status" value="1"/>
</dbReference>
<protein>
    <submittedName>
        <fullName evidence="2">GMP synthase (Glutamine-hydrolysing)</fullName>
    </submittedName>
</protein>
<dbReference type="AlphaFoldDB" id="A0A285VP87"/>
<dbReference type="Proteomes" id="UP000219688">
    <property type="component" value="Unassembled WGS sequence"/>
</dbReference>